<feature type="transmembrane region" description="Helical" evidence="7">
    <location>
        <begin position="540"/>
        <end position="562"/>
    </location>
</feature>
<evidence type="ECO:0000256" key="6">
    <source>
        <dbReference type="ARBA" id="ARBA00023136"/>
    </source>
</evidence>
<comment type="similarity">
    <text evidence="7">Belongs to the cation transport ATPase (P-type) (TC 3.A.3) family. Type IB subfamily.</text>
</comment>
<evidence type="ECO:0000256" key="7">
    <source>
        <dbReference type="RuleBase" id="RU362081"/>
    </source>
</evidence>
<evidence type="ECO:0000256" key="5">
    <source>
        <dbReference type="ARBA" id="ARBA00022989"/>
    </source>
</evidence>
<evidence type="ECO:0000256" key="2">
    <source>
        <dbReference type="ARBA" id="ARBA00022692"/>
    </source>
</evidence>
<dbReference type="Gene3D" id="3.40.50.1000">
    <property type="entry name" value="HAD superfamily/HAD-like"/>
    <property type="match status" value="1"/>
</dbReference>
<evidence type="ECO:0000313" key="12">
    <source>
        <dbReference type="EMBL" id="KAJ9129595.1"/>
    </source>
</evidence>
<feature type="transmembrane region" description="Helical" evidence="7">
    <location>
        <begin position="359"/>
        <end position="381"/>
    </location>
</feature>
<dbReference type="Gene3D" id="3.30.70.100">
    <property type="match status" value="1"/>
</dbReference>
<comment type="caution">
    <text evidence="12">The sequence shown here is derived from an EMBL/GenBank/DDBJ whole genome shotgun (WGS) entry which is preliminary data.</text>
</comment>
<accession>A0AA38R7K8</accession>
<dbReference type="SUPFAM" id="SSF56784">
    <property type="entry name" value="HAD-like"/>
    <property type="match status" value="1"/>
</dbReference>
<dbReference type="GO" id="GO:0005524">
    <property type="term" value="F:ATP binding"/>
    <property type="evidence" value="ECO:0007669"/>
    <property type="project" value="UniProtKB-UniRule"/>
</dbReference>
<feature type="domain" description="P-type ATPase A" evidence="9">
    <location>
        <begin position="424"/>
        <end position="524"/>
    </location>
</feature>
<dbReference type="InterPro" id="IPR018303">
    <property type="entry name" value="ATPase_P-typ_P_site"/>
</dbReference>
<feature type="domain" description="HMA" evidence="10">
    <location>
        <begin position="144"/>
        <end position="205"/>
    </location>
</feature>
<dbReference type="SUPFAM" id="SSF81665">
    <property type="entry name" value="Calcium ATPase, transmembrane domain M"/>
    <property type="match status" value="1"/>
</dbReference>
<protein>
    <submittedName>
        <fullName evidence="12">Heavy metal translocatin</fullName>
    </submittedName>
</protein>
<comment type="subcellular location">
    <subcellularLocation>
        <location evidence="1 7">Membrane</location>
    </subcellularLocation>
</comment>
<evidence type="ECO:0000259" key="9">
    <source>
        <dbReference type="Pfam" id="PF00122"/>
    </source>
</evidence>
<dbReference type="InterPro" id="IPR027256">
    <property type="entry name" value="P-typ_ATPase_IB"/>
</dbReference>
<dbReference type="InterPro" id="IPR023214">
    <property type="entry name" value="HAD_sf"/>
</dbReference>
<dbReference type="InterPro" id="IPR017969">
    <property type="entry name" value="Heavy-metal-associated_CS"/>
</dbReference>
<dbReference type="InterPro" id="IPR008250">
    <property type="entry name" value="ATPase_P-typ_transduc_dom_A_sf"/>
</dbReference>
<name>A0AA38R7K8_9PEZI</name>
<keyword evidence="13" id="KW-1185">Reference proteome</keyword>
<dbReference type="InterPro" id="IPR036163">
    <property type="entry name" value="HMA_dom_sf"/>
</dbReference>
<feature type="transmembrane region" description="Helical" evidence="7">
    <location>
        <begin position="924"/>
        <end position="946"/>
    </location>
</feature>
<dbReference type="CDD" id="cd00371">
    <property type="entry name" value="HMA"/>
    <property type="match status" value="1"/>
</dbReference>
<dbReference type="InterPro" id="IPR036412">
    <property type="entry name" value="HAD-like_sf"/>
</dbReference>
<reference evidence="12" key="1">
    <citation type="submission" date="2022-07" db="EMBL/GenBank/DDBJ databases">
        <title>Fungi with potential for degradation of polypropylene.</title>
        <authorList>
            <person name="Gostincar C."/>
        </authorList>
    </citation>
    <scope>NUCLEOTIDE SEQUENCE</scope>
    <source>
        <strain evidence="12">EXF-13287</strain>
    </source>
</reference>
<dbReference type="GO" id="GO:0016887">
    <property type="term" value="F:ATP hydrolysis activity"/>
    <property type="evidence" value="ECO:0007669"/>
    <property type="project" value="InterPro"/>
</dbReference>
<keyword evidence="5 7" id="KW-1133">Transmembrane helix</keyword>
<sequence>MGYGCCSKGAACTANKGLTQPEQQMKDNIRDLDEHVKASASLPRQGHDLASSTATLRVAGGEANKCIEAVAAVECREVCDTDDKGLLDDEGDIDKQRSPCSLHLQTAFESDSSRPKTTDDILTAPTKNPDTDIEKQFQPEHVSLAVQGMTCSGCVTKLERVLNDSVPGVSNIRIDFVMGSAGFDLAPSALPTSDIIRSIEKATGFRCTVVNKVDQYLDVLVPSKASLTALQDVSVPGILQTTSLNKRVIRIAYNPTAIGARTLLETLGDLTDGLAPPPEDPSLANSRKKLRDTLLKTLAAWALTIPVLVLAWGHLSLNPATRATVQLVLATLVQLIAVPEFYRPAVSSLIYSGAVEMDMLVVVSITAAYLYSVVAFGFRLAGSPLETPEFFETSALLVTLVVFGRLVAAYARIRAVAAVSVRSLQPTSAVLVEGGAEREVDARLLQFGDQFRVFGDCKIATDGRVMEGSSEVDESMVTGESTPVVKRAGSDVIAGTRNIWGTMTVQPTRLPGHNTVTDIADMVEQASKGVPKIQSLADRVASYFVPAVSGIAVVVFIVWIIISVRARGDTAGQAVAHSITYSIAVLAISCPCGIGLAVPMVLVIAGGIAARAGVIIKSADVTERARKVTDVLFDKTGTLTETDLDVLSFDVLASETHEALAVTRALVQGNKHPVSVAVAKFLESSGEKVAPLARELNLRIIPGAGVEGVHDGAIVRGGSPQWTDSMENPLVKRLIQDKMTVFCVTKDKQLLAVAGLKTRIRPEAVSVVDQLQRRGIAVHLVSGDNHAAVHSVAAEVGIPALHVSAACTPAMKRDYVVKLMASEKGKTVMFCGDGTNDAVAVVQADIGVQISGGDELVTMGSEVTRGAADVVLLAGLQGVPFLIDLSGAAYRRMVFNFVWSGVYNLLAILMTSGAFVTWRIPPAYAGLGEVVSILPVILAAVTLLAVKLRV</sequence>
<dbReference type="Gene3D" id="2.70.150.10">
    <property type="entry name" value="Calcium-transporting ATPase, cytoplasmic transduction domain A"/>
    <property type="match status" value="1"/>
</dbReference>
<dbReference type="GO" id="GO:0046872">
    <property type="term" value="F:metal ion binding"/>
    <property type="evidence" value="ECO:0007669"/>
    <property type="project" value="UniProtKB-KW"/>
</dbReference>
<keyword evidence="7" id="KW-0067">ATP-binding</keyword>
<keyword evidence="2 7" id="KW-0812">Transmembrane</keyword>
<evidence type="ECO:0000259" key="11">
    <source>
        <dbReference type="Pfam" id="PF24534"/>
    </source>
</evidence>
<feature type="region of interest" description="Disordered" evidence="8">
    <location>
        <begin position="107"/>
        <end position="131"/>
    </location>
</feature>
<dbReference type="InterPro" id="IPR044492">
    <property type="entry name" value="P_typ_ATPase_HD_dom"/>
</dbReference>
<dbReference type="EMBL" id="JANBVN010000321">
    <property type="protein sequence ID" value="KAJ9129595.1"/>
    <property type="molecule type" value="Genomic_DNA"/>
</dbReference>
<dbReference type="SFLD" id="SFLDG00002">
    <property type="entry name" value="C1.7:_P-type_atpase_like"/>
    <property type="match status" value="1"/>
</dbReference>
<dbReference type="PRINTS" id="PR00119">
    <property type="entry name" value="CATATPASE"/>
</dbReference>
<dbReference type="GO" id="GO:0019829">
    <property type="term" value="F:ATPase-coupled monoatomic cation transmembrane transporter activity"/>
    <property type="evidence" value="ECO:0007669"/>
    <property type="project" value="InterPro"/>
</dbReference>
<keyword evidence="6 7" id="KW-0472">Membrane</keyword>
<dbReference type="NCBIfam" id="TIGR01511">
    <property type="entry name" value="ATPase-IB1_Cu"/>
    <property type="match status" value="1"/>
</dbReference>
<dbReference type="SUPFAM" id="SSF81653">
    <property type="entry name" value="Calcium ATPase, transduction domain A"/>
    <property type="match status" value="1"/>
</dbReference>
<feature type="transmembrane region" description="Helical" evidence="7">
    <location>
        <begin position="320"/>
        <end position="338"/>
    </location>
</feature>
<gene>
    <name evidence="12" type="ORF">NKR19_g10290</name>
</gene>
<dbReference type="InterPro" id="IPR001757">
    <property type="entry name" value="P_typ_ATPase"/>
</dbReference>
<keyword evidence="3 7" id="KW-0479">Metal-binding</keyword>
<evidence type="ECO:0000256" key="1">
    <source>
        <dbReference type="ARBA" id="ARBA00004370"/>
    </source>
</evidence>
<dbReference type="Pfam" id="PF24534">
    <property type="entry name" value="HMA_PCA1"/>
    <property type="match status" value="1"/>
</dbReference>
<proteinExistence type="inferred from homology"/>
<feature type="transmembrane region" description="Helical" evidence="7">
    <location>
        <begin position="294"/>
        <end position="314"/>
    </location>
</feature>
<dbReference type="PANTHER" id="PTHR46594:SF4">
    <property type="entry name" value="P-TYPE CATION-TRANSPORTING ATPASE"/>
    <property type="match status" value="1"/>
</dbReference>
<feature type="transmembrane region" description="Helical" evidence="7">
    <location>
        <begin position="894"/>
        <end position="918"/>
    </location>
</feature>
<dbReference type="GO" id="GO:0016020">
    <property type="term" value="C:membrane"/>
    <property type="evidence" value="ECO:0007669"/>
    <property type="project" value="UniProtKB-SubCell"/>
</dbReference>
<dbReference type="SFLD" id="SFLDF00027">
    <property type="entry name" value="p-type_atpase"/>
    <property type="match status" value="1"/>
</dbReference>
<dbReference type="InterPro" id="IPR059000">
    <property type="entry name" value="ATPase_P-type_domA"/>
</dbReference>
<dbReference type="SFLD" id="SFLDS00003">
    <property type="entry name" value="Haloacid_Dehalogenase"/>
    <property type="match status" value="1"/>
</dbReference>
<evidence type="ECO:0000256" key="8">
    <source>
        <dbReference type="SAM" id="MobiDB-lite"/>
    </source>
</evidence>
<dbReference type="InterPro" id="IPR056236">
    <property type="entry name" value="HMA_PCA1"/>
</dbReference>
<dbReference type="SUPFAM" id="SSF55008">
    <property type="entry name" value="HMA, heavy metal-associated domain"/>
    <property type="match status" value="1"/>
</dbReference>
<keyword evidence="4" id="KW-1278">Translocase</keyword>
<dbReference type="AlphaFoldDB" id="A0AA38R7K8"/>
<dbReference type="PROSITE" id="PS00154">
    <property type="entry name" value="ATPASE_E1_E2"/>
    <property type="match status" value="1"/>
</dbReference>
<keyword evidence="7" id="KW-0547">Nucleotide-binding</keyword>
<dbReference type="PANTHER" id="PTHR46594">
    <property type="entry name" value="P-TYPE CATION-TRANSPORTING ATPASE"/>
    <property type="match status" value="1"/>
</dbReference>
<dbReference type="NCBIfam" id="TIGR01525">
    <property type="entry name" value="ATPase-IB_hvy"/>
    <property type="match status" value="1"/>
</dbReference>
<evidence type="ECO:0000256" key="4">
    <source>
        <dbReference type="ARBA" id="ARBA00022967"/>
    </source>
</evidence>
<dbReference type="InterPro" id="IPR023298">
    <property type="entry name" value="ATPase_P-typ_TM_dom_sf"/>
</dbReference>
<dbReference type="InterPro" id="IPR006121">
    <property type="entry name" value="HMA_dom"/>
</dbReference>
<feature type="domain" description="PCA1 HMA heavy metal-associated" evidence="11">
    <location>
        <begin position="213"/>
        <end position="278"/>
    </location>
</feature>
<evidence type="ECO:0000256" key="3">
    <source>
        <dbReference type="ARBA" id="ARBA00022723"/>
    </source>
</evidence>
<evidence type="ECO:0000259" key="10">
    <source>
        <dbReference type="Pfam" id="PF00403"/>
    </source>
</evidence>
<dbReference type="PROSITE" id="PS01047">
    <property type="entry name" value="HMA_1"/>
    <property type="match status" value="1"/>
</dbReference>
<dbReference type="Pfam" id="PF00122">
    <property type="entry name" value="E1-E2_ATPase"/>
    <property type="match status" value="1"/>
</dbReference>
<dbReference type="InterPro" id="IPR023299">
    <property type="entry name" value="ATPase_P-typ_cyto_dom_N"/>
</dbReference>
<feature type="transmembrane region" description="Helical" evidence="7">
    <location>
        <begin position="393"/>
        <end position="413"/>
    </location>
</feature>
<dbReference type="Proteomes" id="UP001174691">
    <property type="component" value="Unassembled WGS sequence"/>
</dbReference>
<evidence type="ECO:0000313" key="13">
    <source>
        <dbReference type="Proteomes" id="UP001174691"/>
    </source>
</evidence>
<feature type="transmembrane region" description="Helical" evidence="7">
    <location>
        <begin position="582"/>
        <end position="608"/>
    </location>
</feature>
<dbReference type="NCBIfam" id="TIGR01494">
    <property type="entry name" value="ATPase_P-type"/>
    <property type="match status" value="2"/>
</dbReference>
<dbReference type="Pfam" id="PF00702">
    <property type="entry name" value="Hydrolase"/>
    <property type="match status" value="1"/>
</dbReference>
<dbReference type="Pfam" id="PF00403">
    <property type="entry name" value="HMA"/>
    <property type="match status" value="1"/>
</dbReference>
<dbReference type="Gene3D" id="3.40.1110.10">
    <property type="entry name" value="Calcium-transporting ATPase, cytoplasmic domain N"/>
    <property type="match status" value="1"/>
</dbReference>
<organism evidence="12 13">
    <name type="scientific">Coniochaeta hoffmannii</name>
    <dbReference type="NCBI Taxonomy" id="91930"/>
    <lineage>
        <taxon>Eukaryota</taxon>
        <taxon>Fungi</taxon>
        <taxon>Dikarya</taxon>
        <taxon>Ascomycota</taxon>
        <taxon>Pezizomycotina</taxon>
        <taxon>Sordariomycetes</taxon>
        <taxon>Sordariomycetidae</taxon>
        <taxon>Coniochaetales</taxon>
        <taxon>Coniochaetaceae</taxon>
        <taxon>Coniochaeta</taxon>
    </lineage>
</organism>